<dbReference type="Pfam" id="PF04909">
    <property type="entry name" value="Amidohydro_2"/>
    <property type="match status" value="1"/>
</dbReference>
<reference evidence="2 3" key="1">
    <citation type="journal article" date="2017" name="Genome Announc.">
        <title>Genome sequence of the saprophytic ascomycete Epicoccum nigrum ICMP 19927 strain isolated from New Zealand.</title>
        <authorList>
            <person name="Fokin M."/>
            <person name="Fleetwood D."/>
            <person name="Weir B.S."/>
            <person name="Villas-Boas S.G."/>
        </authorList>
    </citation>
    <scope>NUCLEOTIDE SEQUENCE [LARGE SCALE GENOMIC DNA]</scope>
    <source>
        <strain evidence="2 3">ICMP 19927</strain>
    </source>
</reference>
<dbReference type="InterPro" id="IPR032466">
    <property type="entry name" value="Metal_Hydrolase"/>
</dbReference>
<name>A0A1Y2MAV6_EPING</name>
<protein>
    <recommendedName>
        <fullName evidence="1">Amidohydrolase-related domain-containing protein</fullName>
    </recommendedName>
</protein>
<organism evidence="2 3">
    <name type="scientific">Epicoccum nigrum</name>
    <name type="common">Soil fungus</name>
    <name type="synonym">Epicoccum purpurascens</name>
    <dbReference type="NCBI Taxonomy" id="105696"/>
    <lineage>
        <taxon>Eukaryota</taxon>
        <taxon>Fungi</taxon>
        <taxon>Dikarya</taxon>
        <taxon>Ascomycota</taxon>
        <taxon>Pezizomycotina</taxon>
        <taxon>Dothideomycetes</taxon>
        <taxon>Pleosporomycetidae</taxon>
        <taxon>Pleosporales</taxon>
        <taxon>Pleosporineae</taxon>
        <taxon>Didymellaceae</taxon>
        <taxon>Epicoccum</taxon>
    </lineage>
</organism>
<feature type="domain" description="Amidohydrolase-related" evidence="1">
    <location>
        <begin position="50"/>
        <end position="321"/>
    </location>
</feature>
<dbReference type="InParanoid" id="A0A1Y2MAV6"/>
<dbReference type="EMBL" id="KZ107839">
    <property type="protein sequence ID" value="OSS53131.1"/>
    <property type="molecule type" value="Genomic_DNA"/>
</dbReference>
<evidence type="ECO:0000259" key="1">
    <source>
        <dbReference type="Pfam" id="PF04909"/>
    </source>
</evidence>
<accession>A0A1Y2MAV6</accession>
<gene>
    <name evidence="2" type="ORF">B5807_02512</name>
</gene>
<dbReference type="InterPro" id="IPR006680">
    <property type="entry name" value="Amidohydro-rel"/>
</dbReference>
<dbReference type="AlphaFoldDB" id="A0A1Y2MAV6"/>
<dbReference type="GO" id="GO:0016787">
    <property type="term" value="F:hydrolase activity"/>
    <property type="evidence" value="ECO:0007669"/>
    <property type="project" value="InterPro"/>
</dbReference>
<sequence>MSLTQTLVTKAEPHLVPLVRSAKFAPILACSPAGGKENATIAHRMPAQSWDTHIHVTDPSYPETPTAEYTPGLHNLSNALSFESTIGIHNVVFVQPSIYGNDNTLLLNALKNLGDRHGRGVVGFDTNTTSCETLQAWHELGVRGVRLNLKSNEVKLTEAQLQEQVIRYANKIKPLNWVLELYLGMEDIPKLEPVVADLGVQLSIAHFGAPSLPPVENRTLPLDPYTITGFQSLVNLLKAGNTYLKFSGAYRFDKDPEYRGIEGIAKELLKFAGDRIIFASDWPHTRFEGLDIKPFVDKCLDWTDAAGLTDKVFSENAHHLWQVPMHR</sequence>
<dbReference type="SUPFAM" id="SSF51556">
    <property type="entry name" value="Metallo-dependent hydrolases"/>
    <property type="match status" value="1"/>
</dbReference>
<dbReference type="OMA" id="GWHIVVY"/>
<proteinExistence type="predicted"/>
<dbReference type="InterPro" id="IPR052358">
    <property type="entry name" value="Aro_Compnd_Degr_Hydrolases"/>
</dbReference>
<dbReference type="PANTHER" id="PTHR35563:SF2">
    <property type="entry name" value="BARREL METAL-DEPENDENT HYDROLASE, PUTATIVE (AFU_ORTHOLOGUE AFUA_1G16240)-RELATED"/>
    <property type="match status" value="1"/>
</dbReference>
<dbReference type="Proteomes" id="UP000193240">
    <property type="component" value="Unassembled WGS sequence"/>
</dbReference>
<evidence type="ECO:0000313" key="2">
    <source>
        <dbReference type="EMBL" id="OSS53131.1"/>
    </source>
</evidence>
<dbReference type="PANTHER" id="PTHR35563">
    <property type="entry name" value="BARREL METAL-DEPENDENT HYDROLASE, PUTATIVE (AFU_ORTHOLOGUE AFUA_1G16240)-RELATED"/>
    <property type="match status" value="1"/>
</dbReference>
<evidence type="ECO:0000313" key="3">
    <source>
        <dbReference type="Proteomes" id="UP000193240"/>
    </source>
</evidence>
<keyword evidence="3" id="KW-1185">Reference proteome</keyword>
<dbReference type="Gene3D" id="3.20.20.140">
    <property type="entry name" value="Metal-dependent hydrolases"/>
    <property type="match status" value="1"/>
</dbReference>